<dbReference type="SUPFAM" id="SSF75011">
    <property type="entry name" value="3-carboxy-cis,cis-mucoante lactonizing enzyme"/>
    <property type="match status" value="1"/>
</dbReference>
<dbReference type="EMBL" id="CP088295">
    <property type="protein sequence ID" value="UUY02335.1"/>
    <property type="molecule type" value="Genomic_DNA"/>
</dbReference>
<organism evidence="2 3">
    <name type="scientific">Svornostia abyssi</name>
    <dbReference type="NCBI Taxonomy" id="2898438"/>
    <lineage>
        <taxon>Bacteria</taxon>
        <taxon>Bacillati</taxon>
        <taxon>Actinomycetota</taxon>
        <taxon>Thermoleophilia</taxon>
        <taxon>Solirubrobacterales</taxon>
        <taxon>Baekduiaceae</taxon>
        <taxon>Svornostia</taxon>
    </lineage>
</organism>
<sequence>MHRPGLFVLVLLIAAFSPSAAHAWPTLPGAPLGGAVTAFEGTAATPQPFPAPQAPQHPHLAAGAFSNIHNDAWMTDANPGPGPLGRDLRVRSAFYAGECGTVTFDRRGRLVSVCVRLDRPSLTVMDPVTLAPLATHDLPAKARASLAGLTDVSGGGYFYLDATDRAVIPTADRRLRIVRIEDDARGRPRLRRVGDVVLGLDRAEKVVAVMPDWDGRIWFVTTGGIVGTVDEATGTVRRTSLGEGITNSIAVDADGSVYVVTDRALYRMRAGADGVPGVVWRAQYPSVGRRKPGQFDAGSGTTPTILPGGLVAITDNADPMDVVVYRIGGGAEVCRVPVFAPGAGATDNSLIGAGRTLVVANNHGYAGPLGALTLRRTAPGLARVDVDPDLNGCRLVWSVPVTFPSSVNKLSLANGLVYGVTREIAARTEAWSLQAVDVRTGAPVWRRLLGGGVAFNNNYAPVTLGPDGSAYLGALLGIVRVSDAP</sequence>
<evidence type="ECO:0000313" key="2">
    <source>
        <dbReference type="EMBL" id="UUY02335.1"/>
    </source>
</evidence>
<feature type="signal peptide" evidence="1">
    <location>
        <begin position="1"/>
        <end position="23"/>
    </location>
</feature>
<dbReference type="InterPro" id="IPR015943">
    <property type="entry name" value="WD40/YVTN_repeat-like_dom_sf"/>
</dbReference>
<keyword evidence="3" id="KW-1185">Reference proteome</keyword>
<protein>
    <submittedName>
        <fullName evidence="2">Uncharacterized protein</fullName>
    </submittedName>
</protein>
<reference evidence="3" key="1">
    <citation type="submission" date="2021-11" db="EMBL/GenBank/DDBJ databases">
        <title>Cultivation dependent microbiological survey of springs from the worlds oldest radium mine currently devoted to the extraction of radon-saturated water.</title>
        <authorList>
            <person name="Kapinusova G."/>
            <person name="Smrhova T."/>
            <person name="Strejcek M."/>
            <person name="Suman J."/>
            <person name="Jani K."/>
            <person name="Pajer P."/>
            <person name="Uhlik O."/>
        </authorList>
    </citation>
    <scope>NUCLEOTIDE SEQUENCE [LARGE SCALE GENOMIC DNA]</scope>
    <source>
        <strain evidence="3">J379</strain>
    </source>
</reference>
<evidence type="ECO:0000256" key="1">
    <source>
        <dbReference type="SAM" id="SignalP"/>
    </source>
</evidence>
<dbReference type="Proteomes" id="UP001058860">
    <property type="component" value="Chromosome"/>
</dbReference>
<name>A0ABY5PCW3_9ACTN</name>
<dbReference type="Gene3D" id="2.130.10.10">
    <property type="entry name" value="YVTN repeat-like/Quinoprotein amine dehydrogenase"/>
    <property type="match status" value="1"/>
</dbReference>
<proteinExistence type="predicted"/>
<keyword evidence="1" id="KW-0732">Signal</keyword>
<dbReference type="RefSeq" id="WP_353862864.1">
    <property type="nucleotide sequence ID" value="NZ_CP088295.1"/>
</dbReference>
<evidence type="ECO:0000313" key="3">
    <source>
        <dbReference type="Proteomes" id="UP001058860"/>
    </source>
</evidence>
<accession>A0ABY5PCW3</accession>
<feature type="chain" id="PRO_5045583007" evidence="1">
    <location>
        <begin position="24"/>
        <end position="485"/>
    </location>
</feature>
<gene>
    <name evidence="2" type="ORF">LRS13_16695</name>
</gene>